<proteinExistence type="inferred from homology"/>
<evidence type="ECO:0000256" key="3">
    <source>
        <dbReference type="ARBA" id="ARBA00022692"/>
    </source>
</evidence>
<dbReference type="EMBL" id="JASPKZ010009291">
    <property type="protein sequence ID" value="KAJ9577860.1"/>
    <property type="molecule type" value="Genomic_DNA"/>
</dbReference>
<evidence type="ECO:0000256" key="2">
    <source>
        <dbReference type="ARBA" id="ARBA00010350"/>
    </source>
</evidence>
<gene>
    <name evidence="7" type="ORF">L9F63_025276</name>
</gene>
<evidence type="ECO:0008006" key="9">
    <source>
        <dbReference type="Google" id="ProtNLM"/>
    </source>
</evidence>
<comment type="caution">
    <text evidence="7">The sequence shown here is derived from an EMBL/GenBank/DDBJ whole genome shotgun (WGS) entry which is preliminary data.</text>
</comment>
<reference evidence="7" key="2">
    <citation type="submission" date="2023-05" db="EMBL/GenBank/DDBJ databases">
        <authorList>
            <person name="Fouks B."/>
        </authorList>
    </citation>
    <scope>NUCLEOTIDE SEQUENCE</scope>
    <source>
        <strain evidence="7">Stay&amp;Tobe</strain>
        <tissue evidence="7">Testes</tissue>
    </source>
</reference>
<dbReference type="GO" id="GO:0034620">
    <property type="term" value="P:cellular response to unfolded protein"/>
    <property type="evidence" value="ECO:0007669"/>
    <property type="project" value="TreeGrafter"/>
</dbReference>
<dbReference type="GO" id="GO:0019899">
    <property type="term" value="F:enzyme binding"/>
    <property type="evidence" value="ECO:0007669"/>
    <property type="project" value="TreeGrafter"/>
</dbReference>
<evidence type="ECO:0000313" key="8">
    <source>
        <dbReference type="Proteomes" id="UP001233999"/>
    </source>
</evidence>
<evidence type="ECO:0000256" key="5">
    <source>
        <dbReference type="ARBA" id="ARBA00023136"/>
    </source>
</evidence>
<reference evidence="7" key="1">
    <citation type="journal article" date="2023" name="IScience">
        <title>Live-bearing cockroach genome reveals convergent evolutionary mechanisms linked to viviparity in insects and beyond.</title>
        <authorList>
            <person name="Fouks B."/>
            <person name="Harrison M.C."/>
            <person name="Mikhailova A.A."/>
            <person name="Marchal E."/>
            <person name="English S."/>
            <person name="Carruthers M."/>
            <person name="Jennings E.C."/>
            <person name="Chiamaka E.L."/>
            <person name="Frigard R.A."/>
            <person name="Pippel M."/>
            <person name="Attardo G.M."/>
            <person name="Benoit J.B."/>
            <person name="Bornberg-Bauer E."/>
            <person name="Tobe S.S."/>
        </authorList>
    </citation>
    <scope>NUCLEOTIDE SEQUENCE</scope>
    <source>
        <strain evidence="7">Stay&amp;Tobe</strain>
    </source>
</reference>
<accession>A0AAD7ZCJ5</accession>
<comment type="caution">
    <text evidence="6">Lacks conserved residue(s) required for the propagation of feature annotation.</text>
</comment>
<dbReference type="PANTHER" id="PTHR23291">
    <property type="entry name" value="BAX INHIBITOR-RELATED"/>
    <property type="match status" value="1"/>
</dbReference>
<dbReference type="PANTHER" id="PTHR23291:SF32">
    <property type="entry name" value="BAX INHIBITOR 1"/>
    <property type="match status" value="1"/>
</dbReference>
<dbReference type="Proteomes" id="UP001233999">
    <property type="component" value="Unassembled WGS sequence"/>
</dbReference>
<evidence type="ECO:0000256" key="6">
    <source>
        <dbReference type="RuleBase" id="RU004379"/>
    </source>
</evidence>
<dbReference type="Pfam" id="PF01027">
    <property type="entry name" value="Bax1-I"/>
    <property type="match status" value="1"/>
</dbReference>
<feature type="transmembrane region" description="Helical" evidence="6">
    <location>
        <begin position="16"/>
        <end position="37"/>
    </location>
</feature>
<keyword evidence="4 6" id="KW-1133">Transmembrane helix</keyword>
<sequence>MGMGPLLETVIDFEPSIVMTALIGTIVVFGSFSLCAMFAERGQFLYLGGTLMSLLSTMLILSLANILFGSYLLYQVHLYLGLLLMSGFVLYDTQLIIEKRRSGDKDFITHSIDLFIDFVGIFRRLVIILSQKEQQKRNRRD</sequence>
<feature type="transmembrane region" description="Helical" evidence="6">
    <location>
        <begin position="72"/>
        <end position="91"/>
    </location>
</feature>
<organism evidence="7 8">
    <name type="scientific">Diploptera punctata</name>
    <name type="common">Pacific beetle cockroach</name>
    <dbReference type="NCBI Taxonomy" id="6984"/>
    <lineage>
        <taxon>Eukaryota</taxon>
        <taxon>Metazoa</taxon>
        <taxon>Ecdysozoa</taxon>
        <taxon>Arthropoda</taxon>
        <taxon>Hexapoda</taxon>
        <taxon>Insecta</taxon>
        <taxon>Pterygota</taxon>
        <taxon>Neoptera</taxon>
        <taxon>Polyneoptera</taxon>
        <taxon>Dictyoptera</taxon>
        <taxon>Blattodea</taxon>
        <taxon>Blaberoidea</taxon>
        <taxon>Blaberidae</taxon>
        <taxon>Diplopterinae</taxon>
        <taxon>Diploptera</taxon>
    </lineage>
</organism>
<protein>
    <recommendedName>
        <fullName evidence="9">Bax inhibitor 1</fullName>
    </recommendedName>
</protein>
<dbReference type="GO" id="GO:0031966">
    <property type="term" value="C:mitochondrial membrane"/>
    <property type="evidence" value="ECO:0007669"/>
    <property type="project" value="TreeGrafter"/>
</dbReference>
<feature type="non-terminal residue" evidence="7">
    <location>
        <position position="141"/>
    </location>
</feature>
<keyword evidence="3 6" id="KW-0812">Transmembrane</keyword>
<evidence type="ECO:0000313" key="7">
    <source>
        <dbReference type="EMBL" id="KAJ9577860.1"/>
    </source>
</evidence>
<dbReference type="InterPro" id="IPR006214">
    <property type="entry name" value="Bax_inhibitor_1-related"/>
</dbReference>
<evidence type="ECO:0000256" key="4">
    <source>
        <dbReference type="ARBA" id="ARBA00022989"/>
    </source>
</evidence>
<dbReference type="AlphaFoldDB" id="A0AAD7ZCJ5"/>
<keyword evidence="5 6" id="KW-0472">Membrane</keyword>
<comment type="subcellular location">
    <subcellularLocation>
        <location evidence="1">Membrane</location>
        <topology evidence="1">Multi-pass membrane protein</topology>
    </subcellularLocation>
</comment>
<evidence type="ECO:0000256" key="1">
    <source>
        <dbReference type="ARBA" id="ARBA00004141"/>
    </source>
</evidence>
<name>A0AAD7ZCJ5_DIPPU</name>
<dbReference type="GO" id="GO:0033119">
    <property type="term" value="P:negative regulation of RNA splicing"/>
    <property type="evidence" value="ECO:0007669"/>
    <property type="project" value="TreeGrafter"/>
</dbReference>
<keyword evidence="8" id="KW-1185">Reference proteome</keyword>
<comment type="similarity">
    <text evidence="2 6">Belongs to the BI1 family.</text>
</comment>
<dbReference type="GO" id="GO:2001234">
    <property type="term" value="P:negative regulation of apoptotic signaling pathway"/>
    <property type="evidence" value="ECO:0007669"/>
    <property type="project" value="TreeGrafter"/>
</dbReference>
<feature type="transmembrane region" description="Helical" evidence="6">
    <location>
        <begin position="44"/>
        <end position="66"/>
    </location>
</feature>